<dbReference type="AlphaFoldDB" id="A0ABD3JXN8"/>
<dbReference type="CDD" id="cd05402">
    <property type="entry name" value="NT_PAP_TUTase"/>
    <property type="match status" value="1"/>
</dbReference>
<feature type="region of interest" description="Disordered" evidence="1">
    <location>
        <begin position="390"/>
        <end position="414"/>
    </location>
</feature>
<gene>
    <name evidence="3" type="ORF">ACJRO7_033679</name>
</gene>
<dbReference type="SUPFAM" id="SSF81631">
    <property type="entry name" value="PAP/OAS1 substrate-binding domain"/>
    <property type="match status" value="1"/>
</dbReference>
<dbReference type="Gene3D" id="1.10.1410.10">
    <property type="match status" value="1"/>
</dbReference>
<organism evidence="3 4">
    <name type="scientific">Eucalyptus globulus</name>
    <name type="common">Tasmanian blue gum</name>
    <dbReference type="NCBI Taxonomy" id="34317"/>
    <lineage>
        <taxon>Eukaryota</taxon>
        <taxon>Viridiplantae</taxon>
        <taxon>Streptophyta</taxon>
        <taxon>Embryophyta</taxon>
        <taxon>Tracheophyta</taxon>
        <taxon>Spermatophyta</taxon>
        <taxon>Magnoliopsida</taxon>
        <taxon>eudicotyledons</taxon>
        <taxon>Gunneridae</taxon>
        <taxon>Pentapetalae</taxon>
        <taxon>rosids</taxon>
        <taxon>malvids</taxon>
        <taxon>Myrtales</taxon>
        <taxon>Myrtaceae</taxon>
        <taxon>Myrtoideae</taxon>
        <taxon>Eucalypteae</taxon>
        <taxon>Eucalyptus</taxon>
    </lineage>
</organism>
<feature type="region of interest" description="Disordered" evidence="1">
    <location>
        <begin position="518"/>
        <end position="545"/>
    </location>
</feature>
<comment type="caution">
    <text evidence="3">The sequence shown here is derived from an EMBL/GenBank/DDBJ whole genome shotgun (WGS) entry which is preliminary data.</text>
</comment>
<dbReference type="InterPro" id="IPR054708">
    <property type="entry name" value="MTPAP-like_central"/>
</dbReference>
<reference evidence="3 4" key="1">
    <citation type="submission" date="2024-11" db="EMBL/GenBank/DDBJ databases">
        <title>Chromosome-level genome assembly of Eucalyptus globulus Labill. provides insights into its genome evolution.</title>
        <authorList>
            <person name="Li X."/>
        </authorList>
    </citation>
    <scope>NUCLEOTIDE SEQUENCE [LARGE SCALE GENOMIC DNA]</scope>
    <source>
        <strain evidence="3">CL2024</strain>
        <tissue evidence="3">Fresh tender leaves</tissue>
    </source>
</reference>
<evidence type="ECO:0000256" key="1">
    <source>
        <dbReference type="SAM" id="MobiDB-lite"/>
    </source>
</evidence>
<keyword evidence="4" id="KW-1185">Reference proteome</keyword>
<evidence type="ECO:0000313" key="4">
    <source>
        <dbReference type="Proteomes" id="UP001634007"/>
    </source>
</evidence>
<sequence>MSGGGGLRCGEVDEADAGAFMALPRKVLLKKVSKLESKELQKYKIDLSCLPNFDKLLDDVYVARRPTKTEFFNRRDLIRIFNAIAKEIYGNSSECPTVVGFGSFVMDMYNTGSDLDLSINFGNPSVQFPREKKIQTLRKFAKKFYSLQRKGHVTSIQTIMSARVPIVKVIDYGTRIECDLSVENWDGILKSQLVHVISAIDDRFQKLSFLMKSWAKANGINSSKDRTLNSLSIISLVAFHLQTRQPPILPPFSVLFKDGTDPANVRKNVDSFLNYGKANEESLALLFVTLLIKLASVEKLWQKGLCASVYEGSWTSKTWDSRCGSISVEDFTERSENVSRAVGVEEVKKIYDCIHRSIIGLLFFLDGKMPAPELKELLFGSVDAPALKGTDKNEATTSNSPIVHHSDQNKKMRLSHNSEETHVKNQQGQQTSREWAPSCCINNQRAQISGWSGPVNGQNWQHVAPQPVSDQHPLDSNWDGKITHLISPPVLDPAAVAEWCNQALSQPVVSPYNSLNYEASRAQPPSSNVLPWPSTDSGQRQPLHR</sequence>
<dbReference type="PANTHER" id="PTHR12271:SF134">
    <property type="entry name" value="NUCLEOTIDYLTRANSFERASE FAMILY PROTEIN"/>
    <property type="match status" value="1"/>
</dbReference>
<dbReference type="InterPro" id="IPR043519">
    <property type="entry name" value="NT_sf"/>
</dbReference>
<dbReference type="PANTHER" id="PTHR12271">
    <property type="entry name" value="POLY A POLYMERASE CID PAP -RELATED"/>
    <property type="match status" value="1"/>
</dbReference>
<dbReference type="Pfam" id="PF22600">
    <property type="entry name" value="MTPAP-like_central"/>
    <property type="match status" value="1"/>
</dbReference>
<feature type="compositionally biased region" description="Basic and acidic residues" evidence="1">
    <location>
        <begin position="404"/>
        <end position="414"/>
    </location>
</feature>
<evidence type="ECO:0000313" key="3">
    <source>
        <dbReference type="EMBL" id="KAL3729116.1"/>
    </source>
</evidence>
<protein>
    <recommendedName>
        <fullName evidence="2">Poly(A) RNA polymerase mitochondrial-like central palm domain-containing protein</fullName>
    </recommendedName>
</protein>
<proteinExistence type="predicted"/>
<accession>A0ABD3JXN8</accession>
<dbReference type="SUPFAM" id="SSF81301">
    <property type="entry name" value="Nucleotidyltransferase"/>
    <property type="match status" value="1"/>
</dbReference>
<feature type="domain" description="Poly(A) RNA polymerase mitochondrial-like central palm" evidence="2">
    <location>
        <begin position="54"/>
        <end position="198"/>
    </location>
</feature>
<evidence type="ECO:0000259" key="2">
    <source>
        <dbReference type="Pfam" id="PF22600"/>
    </source>
</evidence>
<dbReference type="Gene3D" id="3.30.460.10">
    <property type="entry name" value="Beta Polymerase, domain 2"/>
    <property type="match status" value="1"/>
</dbReference>
<dbReference type="Proteomes" id="UP001634007">
    <property type="component" value="Unassembled WGS sequence"/>
</dbReference>
<name>A0ABD3JXN8_EUCGL</name>
<dbReference type="EMBL" id="JBJKBG010000008">
    <property type="protein sequence ID" value="KAL3729116.1"/>
    <property type="molecule type" value="Genomic_DNA"/>
</dbReference>